<dbReference type="InterPro" id="IPR029063">
    <property type="entry name" value="SAM-dependent_MTases_sf"/>
</dbReference>
<dbReference type="GO" id="GO:1904047">
    <property type="term" value="F:S-adenosyl-L-methionine binding"/>
    <property type="evidence" value="ECO:0007669"/>
    <property type="project" value="TreeGrafter"/>
</dbReference>
<keyword evidence="3" id="KW-0949">S-adenosyl-L-methionine</keyword>
<sequence length="230" mass="25785">MGYLGSKGGSGVYQTIINLMPPHDTYIEAFLGTGVVLKRKAPAANQIGIDINSTCIDGFNSASAIDESDFTAADIFQADAFDFLSSFDFSQSGRTVVYCDPPYVHSTRTSSARYENELTDDDHRRLLEMLNSLPCFVMVSGYRNEIYDDLLADWWSVDFQAMTRGGVRTETVWCNFTPGDVHYHSFAGKDSTDRQRIQRKAKRWAKNFEALPSGEKQAVFSAMLMTMENN</sequence>
<keyword evidence="1 4" id="KW-0489">Methyltransferase</keyword>
<dbReference type="GO" id="GO:0009007">
    <property type="term" value="F:site-specific DNA-methyltransferase (adenine-specific) activity"/>
    <property type="evidence" value="ECO:0007669"/>
    <property type="project" value="UniProtKB-EC"/>
</dbReference>
<evidence type="ECO:0000256" key="1">
    <source>
        <dbReference type="ARBA" id="ARBA00022603"/>
    </source>
</evidence>
<dbReference type="AlphaFoldDB" id="A0A1C3IVQ0"/>
<evidence type="ECO:0000256" key="3">
    <source>
        <dbReference type="ARBA" id="ARBA00022691"/>
    </source>
</evidence>
<organism evidence="4 5">
    <name type="scientific">Vibrio atlanticus</name>
    <dbReference type="NCBI Taxonomy" id="693153"/>
    <lineage>
        <taxon>Bacteria</taxon>
        <taxon>Pseudomonadati</taxon>
        <taxon>Pseudomonadota</taxon>
        <taxon>Gammaproteobacteria</taxon>
        <taxon>Vibrionales</taxon>
        <taxon>Vibrionaceae</taxon>
        <taxon>Vibrio</taxon>
    </lineage>
</organism>
<keyword evidence="2 4" id="KW-0808">Transferase</keyword>
<reference evidence="5" key="1">
    <citation type="submission" date="2016-06" db="EMBL/GenBank/DDBJ databases">
        <authorList>
            <person name="Rodrigo-Torres Lidia"/>
            <person name="Arahal R.David."/>
        </authorList>
    </citation>
    <scope>NUCLEOTIDE SEQUENCE [LARGE SCALE GENOMIC DNA]</scope>
    <source>
        <strain evidence="5">CECT 7223</strain>
    </source>
</reference>
<proteinExistence type="predicted"/>
<dbReference type="SUPFAM" id="SSF53335">
    <property type="entry name" value="S-adenosyl-L-methionine-dependent methyltransferases"/>
    <property type="match status" value="1"/>
</dbReference>
<dbReference type="EMBL" id="FLQP01000039">
    <property type="protein sequence ID" value="SBS65514.1"/>
    <property type="molecule type" value="Genomic_DNA"/>
</dbReference>
<dbReference type="PANTHER" id="PTHR30481:SF4">
    <property type="entry name" value="SITE-SPECIFIC DNA-METHYLTRANSFERASE (ADENINE-SPECIFIC)"/>
    <property type="match status" value="1"/>
</dbReference>
<dbReference type="GeneID" id="94231726"/>
<dbReference type="Proteomes" id="UP000092876">
    <property type="component" value="Unassembled WGS sequence"/>
</dbReference>
<dbReference type="GO" id="GO:0043565">
    <property type="term" value="F:sequence-specific DNA binding"/>
    <property type="evidence" value="ECO:0007669"/>
    <property type="project" value="TreeGrafter"/>
</dbReference>
<protein>
    <submittedName>
        <fullName evidence="4">D12 class N6 adenine-specific DNA methyltransferase</fullName>
    </submittedName>
</protein>
<dbReference type="GO" id="GO:0006298">
    <property type="term" value="P:mismatch repair"/>
    <property type="evidence" value="ECO:0007669"/>
    <property type="project" value="TreeGrafter"/>
</dbReference>
<dbReference type="PANTHER" id="PTHR30481">
    <property type="entry name" value="DNA ADENINE METHYLASE"/>
    <property type="match status" value="1"/>
</dbReference>
<dbReference type="RefSeq" id="WP_065679535.1">
    <property type="nucleotide sequence ID" value="NZ_AP025460.1"/>
</dbReference>
<dbReference type="Gene3D" id="3.40.50.150">
    <property type="entry name" value="Vaccinia Virus protein VP39"/>
    <property type="match status" value="1"/>
</dbReference>
<dbReference type="GO" id="GO:0032259">
    <property type="term" value="P:methylation"/>
    <property type="evidence" value="ECO:0007669"/>
    <property type="project" value="UniProtKB-KW"/>
</dbReference>
<accession>A0A1C3IVQ0</accession>
<evidence type="ECO:0000313" key="4">
    <source>
        <dbReference type="EMBL" id="SBS65514.1"/>
    </source>
</evidence>
<dbReference type="InterPro" id="IPR012327">
    <property type="entry name" value="MeTrfase_D12"/>
</dbReference>
<dbReference type="Pfam" id="PF02086">
    <property type="entry name" value="MethyltransfD12"/>
    <property type="match status" value="1"/>
</dbReference>
<evidence type="ECO:0000256" key="2">
    <source>
        <dbReference type="ARBA" id="ARBA00022679"/>
    </source>
</evidence>
<gene>
    <name evidence="4" type="ORF">VAT7223_02746</name>
</gene>
<dbReference type="GO" id="GO:0009307">
    <property type="term" value="P:DNA restriction-modification system"/>
    <property type="evidence" value="ECO:0007669"/>
    <property type="project" value="InterPro"/>
</dbReference>
<name>A0A1C3IVQ0_9VIBR</name>
<evidence type="ECO:0000313" key="5">
    <source>
        <dbReference type="Proteomes" id="UP000092876"/>
    </source>
</evidence>